<dbReference type="Proteomes" id="UP000774699">
    <property type="component" value="Unassembled WGS sequence"/>
</dbReference>
<sequence length="293" mass="32952">MSTIFLTGGMGNIGKRILTILAEKHRIIALGYRKQGIQHPSIEWVTGDIRRPESYLNYLKKCDVLVHLAADVSNTSSLLHETNVRATNELVLSARQVGCKKIIIFSSAAVTQDFLTPYSRSKKIMEEELSQMNIPMIVVRPTLVYSKGSNYLRGMEHYLHLPLPFVPLPNGGNADLRPIHVEDVGKALLRVIEGPVPPKFCVYDWASRESFTFGQALALIAEKRGITKPLVSIPHALLGESYLLAQKIGLRLPLRFIQLAAQGSSYHVNPRSFEQDYHFVFREPDKGFRDCIE</sequence>
<name>A0A8T4C6D1_9ARCH</name>
<dbReference type="Pfam" id="PF01370">
    <property type="entry name" value="Epimerase"/>
    <property type="match status" value="1"/>
</dbReference>
<organism evidence="2 3">
    <name type="scientific">Candidatus Iainarchaeum sp</name>
    <dbReference type="NCBI Taxonomy" id="3101447"/>
    <lineage>
        <taxon>Archaea</taxon>
        <taxon>Candidatus Iainarchaeota</taxon>
        <taxon>Candidatus Iainarchaeia</taxon>
        <taxon>Candidatus Iainarchaeales</taxon>
        <taxon>Candidatus Iainarchaeaceae</taxon>
        <taxon>Candidatus Iainarchaeum</taxon>
    </lineage>
</organism>
<reference evidence="2" key="1">
    <citation type="submission" date="2019-03" db="EMBL/GenBank/DDBJ databases">
        <title>Lake Tanganyika Metagenome-Assembled Genomes (MAGs).</title>
        <authorList>
            <person name="Tran P."/>
        </authorList>
    </citation>
    <scope>NUCLEOTIDE SEQUENCE</scope>
    <source>
        <strain evidence="2">M_DeepCast_50m_m2_156</strain>
    </source>
</reference>
<dbReference type="PANTHER" id="PTHR12126:SF11">
    <property type="entry name" value="NADH DEHYDROGENASE [UBIQUINONE] 1 ALPHA SUBCOMPLEX SUBUNIT 9, MITOCHONDRIAL"/>
    <property type="match status" value="1"/>
</dbReference>
<dbReference type="GO" id="GO:0044877">
    <property type="term" value="F:protein-containing complex binding"/>
    <property type="evidence" value="ECO:0007669"/>
    <property type="project" value="TreeGrafter"/>
</dbReference>
<evidence type="ECO:0000313" key="3">
    <source>
        <dbReference type="Proteomes" id="UP000774699"/>
    </source>
</evidence>
<dbReference type="Gene3D" id="3.40.50.720">
    <property type="entry name" value="NAD(P)-binding Rossmann-like Domain"/>
    <property type="match status" value="1"/>
</dbReference>
<dbReference type="AlphaFoldDB" id="A0A8T4C6D1"/>
<dbReference type="SUPFAM" id="SSF51735">
    <property type="entry name" value="NAD(P)-binding Rossmann-fold domains"/>
    <property type="match status" value="1"/>
</dbReference>
<dbReference type="EMBL" id="VGJJ01000010">
    <property type="protein sequence ID" value="MBM3282102.1"/>
    <property type="molecule type" value="Genomic_DNA"/>
</dbReference>
<comment type="caution">
    <text evidence="2">The sequence shown here is derived from an EMBL/GenBank/DDBJ whole genome shotgun (WGS) entry which is preliminary data.</text>
</comment>
<feature type="domain" description="NAD-dependent epimerase/dehydratase" evidence="1">
    <location>
        <begin position="4"/>
        <end position="194"/>
    </location>
</feature>
<dbReference type="InterPro" id="IPR036291">
    <property type="entry name" value="NAD(P)-bd_dom_sf"/>
</dbReference>
<dbReference type="InterPro" id="IPR001509">
    <property type="entry name" value="Epimerase_deHydtase"/>
</dbReference>
<evidence type="ECO:0000313" key="2">
    <source>
        <dbReference type="EMBL" id="MBM3282102.1"/>
    </source>
</evidence>
<dbReference type="PANTHER" id="PTHR12126">
    <property type="entry name" value="NADH-UBIQUINONE OXIDOREDUCTASE 39 KDA SUBUNIT-RELATED"/>
    <property type="match status" value="1"/>
</dbReference>
<proteinExistence type="predicted"/>
<gene>
    <name evidence="2" type="ORF">FJY86_02050</name>
</gene>
<accession>A0A8T4C6D1</accession>
<dbReference type="InterPro" id="IPR051207">
    <property type="entry name" value="ComplexI_NDUFA9_subunit"/>
</dbReference>
<evidence type="ECO:0000259" key="1">
    <source>
        <dbReference type="Pfam" id="PF01370"/>
    </source>
</evidence>
<protein>
    <submittedName>
        <fullName evidence="2">NAD(P)-dependent oxidoreductase</fullName>
    </submittedName>
</protein>